<dbReference type="InterPro" id="IPR003558">
    <property type="entry name" value="CDtoxinA/C"/>
</dbReference>
<evidence type="ECO:0000256" key="1">
    <source>
        <dbReference type="ARBA" id="ARBA00004459"/>
    </source>
</evidence>
<protein>
    <submittedName>
        <fullName evidence="11">Cytolethal distending toxin type IV subunit C</fullName>
    </submittedName>
</protein>
<evidence type="ECO:0000256" key="9">
    <source>
        <dbReference type="ARBA" id="ARBA00023288"/>
    </source>
</evidence>
<dbReference type="RefSeq" id="WP_001220161.1">
    <property type="nucleotide sequence ID" value="NC_008563.1"/>
</dbReference>
<dbReference type="AlphaFoldDB" id="A0A0H2YYM2"/>
<comment type="subcellular location">
    <subcellularLocation>
        <location evidence="1">Cell outer membrane</location>
        <topology evidence="1">Lipid-anchor</topology>
    </subcellularLocation>
</comment>
<dbReference type="GO" id="GO:0030246">
    <property type="term" value="F:carbohydrate binding"/>
    <property type="evidence" value="ECO:0007669"/>
    <property type="project" value="UniProtKB-KW"/>
</dbReference>
<accession>A0A0H2YYM2</accession>
<evidence type="ECO:0000256" key="4">
    <source>
        <dbReference type="ARBA" id="ARBA00022734"/>
    </source>
</evidence>
<evidence type="ECO:0000256" key="8">
    <source>
        <dbReference type="ARBA" id="ARBA00023237"/>
    </source>
</evidence>
<keyword evidence="7" id="KW-0564">Palmitate</keyword>
<dbReference type="Gene3D" id="2.80.10.50">
    <property type="match status" value="1"/>
</dbReference>
<keyword evidence="12" id="KW-1185">Reference proteome</keyword>
<evidence type="ECO:0000256" key="7">
    <source>
        <dbReference type="ARBA" id="ARBA00023139"/>
    </source>
</evidence>
<dbReference type="SUPFAM" id="SSF50370">
    <property type="entry name" value="Ricin B-like lectins"/>
    <property type="match status" value="1"/>
</dbReference>
<dbReference type="PROSITE" id="PS50231">
    <property type="entry name" value="RICIN_B_LECTIN"/>
    <property type="match status" value="1"/>
</dbReference>
<evidence type="ECO:0000256" key="3">
    <source>
        <dbReference type="ARBA" id="ARBA00022729"/>
    </source>
</evidence>
<gene>
    <name evidence="11" type="primary">cdtC</name>
    <name evidence="11" type="ORF">APECO1_544</name>
</gene>
<dbReference type="KEGG" id="ecv:APECO1_544"/>
<keyword evidence="9" id="KW-0449">Lipoprotein</keyword>
<evidence type="ECO:0000256" key="5">
    <source>
        <dbReference type="ARBA" id="ARBA00023026"/>
    </source>
</evidence>
<dbReference type="GO" id="GO:0009279">
    <property type="term" value="C:cell outer membrane"/>
    <property type="evidence" value="ECO:0007669"/>
    <property type="project" value="UniProtKB-SubCell"/>
</dbReference>
<evidence type="ECO:0000256" key="6">
    <source>
        <dbReference type="ARBA" id="ARBA00023136"/>
    </source>
</evidence>
<dbReference type="Proteomes" id="UP000008216">
    <property type="component" value="Chromosome"/>
</dbReference>
<keyword evidence="8" id="KW-0998">Cell outer membrane</keyword>
<evidence type="ECO:0000313" key="11">
    <source>
        <dbReference type="EMBL" id="ABJ00844.1"/>
    </source>
</evidence>
<name>A0A0H2YYM2_ECOK1</name>
<evidence type="ECO:0000256" key="10">
    <source>
        <dbReference type="SAM" id="SignalP"/>
    </source>
</evidence>
<dbReference type="Pfam" id="PF03498">
    <property type="entry name" value="CDtoxinA"/>
    <property type="match status" value="1"/>
</dbReference>
<dbReference type="CDD" id="cd23413">
    <property type="entry name" value="beta-trefoil_Ricin_CdtC"/>
    <property type="match status" value="1"/>
</dbReference>
<dbReference type="EMBL" id="CP000468">
    <property type="protein sequence ID" value="ABJ00844.1"/>
    <property type="molecule type" value="Genomic_DNA"/>
</dbReference>
<keyword evidence="3 10" id="KW-0732">Signal</keyword>
<dbReference type="PRINTS" id="PR01389">
    <property type="entry name" value="CDTOXINC"/>
</dbReference>
<evidence type="ECO:0000256" key="2">
    <source>
        <dbReference type="ARBA" id="ARBA00022656"/>
    </source>
</evidence>
<feature type="signal peptide" evidence="10">
    <location>
        <begin position="1"/>
        <end position="19"/>
    </location>
</feature>
<feature type="chain" id="PRO_5002602985" evidence="10">
    <location>
        <begin position="20"/>
        <end position="190"/>
    </location>
</feature>
<organism evidence="11 12">
    <name type="scientific">Escherichia coli O1:K1 / APEC</name>
    <dbReference type="NCBI Taxonomy" id="405955"/>
    <lineage>
        <taxon>Bacteria</taxon>
        <taxon>Pseudomonadati</taxon>
        <taxon>Pseudomonadota</taxon>
        <taxon>Gammaproteobacteria</taxon>
        <taxon>Enterobacterales</taxon>
        <taxon>Enterobacteriaceae</taxon>
        <taxon>Escherichia</taxon>
    </lineage>
</organism>
<dbReference type="InterPro" id="IPR035992">
    <property type="entry name" value="Ricin_B-like_lectins"/>
</dbReference>
<dbReference type="PROSITE" id="PS51257">
    <property type="entry name" value="PROKAR_LIPOPROTEIN"/>
    <property type="match status" value="1"/>
</dbReference>
<dbReference type="InterPro" id="IPR003559">
    <property type="entry name" value="CDtoxinC"/>
</dbReference>
<keyword evidence="4" id="KW-0430">Lectin</keyword>
<evidence type="ECO:0000313" key="12">
    <source>
        <dbReference type="Proteomes" id="UP000008216"/>
    </source>
</evidence>
<reference evidence="11 12" key="1">
    <citation type="journal article" date="2007" name="J. Bacteriol.">
        <title>The genome sequence of avian pathogenic Escherichia coli strain O1:K1:H7 shares strong similarities with human extraintestinal pathogenic E. coli genomes.</title>
        <authorList>
            <person name="Johnson T.J."/>
            <person name="Kariyawasam S."/>
            <person name="Wannemuehler Y."/>
            <person name="Mangiamele P."/>
            <person name="Johnson S.J."/>
            <person name="Doetkott C."/>
            <person name="Skyberg J.A."/>
            <person name="Lynne A.M."/>
            <person name="Johnson J.R."/>
            <person name="Nolan L.K."/>
        </authorList>
    </citation>
    <scope>NUCLEOTIDE SEQUENCE [LARGE SCALE GENOMIC DNA]</scope>
    <source>
        <strain evidence="11">APEC O1</strain>
    </source>
</reference>
<keyword evidence="2" id="KW-0800">Toxin</keyword>
<proteinExistence type="predicted"/>
<keyword evidence="6" id="KW-0472">Membrane</keyword>
<keyword evidence="5" id="KW-0843">Virulence</keyword>
<dbReference type="HOGENOM" id="CLU_1426020_0_0_6"/>
<sequence length="190" mass="20307">MRIIITILVLLLTGCTSDAVNQRGLLTQFAGNNASGDPEPRPVLVNIRNVLTGGILRNPVGRDFNVNNWVISEVKTNDLDLISAPGGHVQIKNPDGNECLAILNGQLAVAKQCTESNRNALFTFITSETGAVQIKSIGNGQCLGNGESVTDFKLTKCVNDLSRPFDTVSPGLLWMLNPPLSPAIMSPLTI</sequence>
<dbReference type="GO" id="GO:0090729">
    <property type="term" value="F:toxin activity"/>
    <property type="evidence" value="ECO:0007669"/>
    <property type="project" value="UniProtKB-KW"/>
</dbReference>